<name>A0A1N7N5Z4_9GAMM</name>
<reference evidence="2" key="1">
    <citation type="submission" date="2017-01" db="EMBL/GenBank/DDBJ databases">
        <authorList>
            <person name="Varghese N."/>
            <person name="Submissions S."/>
        </authorList>
    </citation>
    <scope>NUCLEOTIDE SEQUENCE [LARGE SCALE GENOMIC DNA]</scope>
    <source>
        <strain evidence="2">DSM 24913</strain>
    </source>
</reference>
<sequence>MPVIIDEVIADVPATPVQAAAERPSSQQTVPPVAQDMLRLLEKQQQRQDRLQVD</sequence>
<dbReference type="RefSeq" id="WP_175607895.1">
    <property type="nucleotide sequence ID" value="NZ_FTOH01000006.1"/>
</dbReference>
<dbReference type="EMBL" id="FTOH01000006">
    <property type="protein sequence ID" value="SIS93750.1"/>
    <property type="molecule type" value="Genomic_DNA"/>
</dbReference>
<protein>
    <submittedName>
        <fullName evidence="1">Uncharacterized protein</fullName>
    </submittedName>
</protein>
<gene>
    <name evidence="1" type="ORF">SAMN05421686_106208</name>
</gene>
<accession>A0A1N7N5Z4</accession>
<dbReference type="AlphaFoldDB" id="A0A1N7N5Z4"/>
<dbReference type="STRING" id="484498.SAMN05421686_106208"/>
<organism evidence="1 2">
    <name type="scientific">Thalassolituus maritimus</name>
    <dbReference type="NCBI Taxonomy" id="484498"/>
    <lineage>
        <taxon>Bacteria</taxon>
        <taxon>Pseudomonadati</taxon>
        <taxon>Pseudomonadota</taxon>
        <taxon>Gammaproteobacteria</taxon>
        <taxon>Oceanospirillales</taxon>
        <taxon>Oceanospirillaceae</taxon>
        <taxon>Thalassolituus</taxon>
    </lineage>
</organism>
<keyword evidence="2" id="KW-1185">Reference proteome</keyword>
<evidence type="ECO:0000313" key="1">
    <source>
        <dbReference type="EMBL" id="SIS93750.1"/>
    </source>
</evidence>
<proteinExistence type="predicted"/>
<evidence type="ECO:0000313" key="2">
    <source>
        <dbReference type="Proteomes" id="UP000185639"/>
    </source>
</evidence>
<dbReference type="Proteomes" id="UP000185639">
    <property type="component" value="Unassembled WGS sequence"/>
</dbReference>